<dbReference type="AlphaFoldDB" id="A0A506U8W3"/>
<feature type="domain" description="Chromosomal replication initiator DnaA C-terminal" evidence="1">
    <location>
        <begin position="10"/>
        <end position="59"/>
    </location>
</feature>
<dbReference type="GO" id="GO:0006275">
    <property type="term" value="P:regulation of DNA replication"/>
    <property type="evidence" value="ECO:0007669"/>
    <property type="project" value="InterPro"/>
</dbReference>
<name>A0A506U8W3_9HYPH</name>
<protein>
    <recommendedName>
        <fullName evidence="1">Chromosomal replication initiator DnaA C-terminal domain-containing protein</fullName>
    </recommendedName>
</protein>
<dbReference type="InterPro" id="IPR010921">
    <property type="entry name" value="Trp_repressor/repl_initiator"/>
</dbReference>
<dbReference type="EMBL" id="VHLG01000009">
    <property type="protein sequence ID" value="TPW29531.1"/>
    <property type="molecule type" value="Genomic_DNA"/>
</dbReference>
<accession>A0A506U8W3</accession>
<proteinExistence type="predicted"/>
<organism evidence="2 3">
    <name type="scientific">Martelella alba</name>
    <dbReference type="NCBI Taxonomy" id="2590451"/>
    <lineage>
        <taxon>Bacteria</taxon>
        <taxon>Pseudomonadati</taxon>
        <taxon>Pseudomonadota</taxon>
        <taxon>Alphaproteobacteria</taxon>
        <taxon>Hyphomicrobiales</taxon>
        <taxon>Aurantimonadaceae</taxon>
        <taxon>Martelella</taxon>
    </lineage>
</organism>
<dbReference type="OrthoDB" id="8480222at2"/>
<dbReference type="GO" id="GO:0043565">
    <property type="term" value="F:sequence-specific DNA binding"/>
    <property type="evidence" value="ECO:0007669"/>
    <property type="project" value="InterPro"/>
</dbReference>
<dbReference type="Pfam" id="PF08299">
    <property type="entry name" value="Bac_DnaA_C"/>
    <property type="match status" value="1"/>
</dbReference>
<comment type="caution">
    <text evidence="2">The sequence shown here is derived from an EMBL/GenBank/DDBJ whole genome shotgun (WGS) entry which is preliminary data.</text>
</comment>
<dbReference type="GO" id="GO:0005524">
    <property type="term" value="F:ATP binding"/>
    <property type="evidence" value="ECO:0007669"/>
    <property type="project" value="InterPro"/>
</dbReference>
<dbReference type="InterPro" id="IPR013159">
    <property type="entry name" value="DnaA_C"/>
</dbReference>
<dbReference type="SUPFAM" id="SSF48295">
    <property type="entry name" value="TrpR-like"/>
    <property type="match status" value="1"/>
</dbReference>
<dbReference type="GO" id="GO:0006270">
    <property type="term" value="P:DNA replication initiation"/>
    <property type="evidence" value="ECO:0007669"/>
    <property type="project" value="InterPro"/>
</dbReference>
<evidence type="ECO:0000259" key="1">
    <source>
        <dbReference type="SMART" id="SM00760"/>
    </source>
</evidence>
<evidence type="ECO:0000313" key="3">
    <source>
        <dbReference type="Proteomes" id="UP000318801"/>
    </source>
</evidence>
<reference evidence="2 3" key="1">
    <citation type="submission" date="2019-06" db="EMBL/GenBank/DDBJ databases">
        <authorList>
            <person name="Li M."/>
        </authorList>
    </citation>
    <scope>NUCLEOTIDE SEQUENCE [LARGE SCALE GENOMIC DNA]</scope>
    <source>
        <strain evidence="2 3">BGMRC2036</strain>
    </source>
</reference>
<dbReference type="Proteomes" id="UP000318801">
    <property type="component" value="Unassembled WGS sequence"/>
</dbReference>
<gene>
    <name evidence="2" type="ORF">FJU08_14110</name>
</gene>
<dbReference type="CDD" id="cd06571">
    <property type="entry name" value="Bac_DnaA_C"/>
    <property type="match status" value="1"/>
</dbReference>
<dbReference type="Gene3D" id="1.10.1750.10">
    <property type="match status" value="1"/>
</dbReference>
<keyword evidence="3" id="KW-1185">Reference proteome</keyword>
<sequence>MGQMGALPVGEERLQRRGGAHLRQMAMYVCHVALGLSLNEIGQGFGRDRTTVAYACRVVEDRRDDADYDAFVARIERLAIEIVVTLGLGDHG</sequence>
<dbReference type="SMART" id="SM00760">
    <property type="entry name" value="Bac_DnaA_C"/>
    <property type="match status" value="1"/>
</dbReference>
<evidence type="ECO:0000313" key="2">
    <source>
        <dbReference type="EMBL" id="TPW29531.1"/>
    </source>
</evidence>